<dbReference type="GO" id="GO:0005524">
    <property type="term" value="F:ATP binding"/>
    <property type="evidence" value="ECO:0007669"/>
    <property type="project" value="UniProtKB-UniRule"/>
</dbReference>
<dbReference type="PROSITE" id="PS00154">
    <property type="entry name" value="ATPASE_E1_E2"/>
    <property type="match status" value="1"/>
</dbReference>
<evidence type="ECO:0000313" key="18">
    <source>
        <dbReference type="Proteomes" id="UP000430692"/>
    </source>
</evidence>
<keyword evidence="13" id="KW-0406">Ion transport</keyword>
<gene>
    <name evidence="17" type="primary">cadA</name>
    <name evidence="17" type="ORF">GSM42_11220</name>
</gene>
<dbReference type="Proteomes" id="UP000430692">
    <property type="component" value="Unassembled WGS sequence"/>
</dbReference>
<feature type="transmembrane region" description="Helical" evidence="15">
    <location>
        <begin position="25"/>
        <end position="43"/>
    </location>
</feature>
<keyword evidence="6 15" id="KW-0812">Transmembrane</keyword>
<feature type="domain" description="P-type ATPase A" evidence="16">
    <location>
        <begin position="134"/>
        <end position="234"/>
    </location>
</feature>
<keyword evidence="4 15" id="KW-1003">Cell membrane</keyword>
<keyword evidence="7 15" id="KW-0479">Metal-binding</keyword>
<dbReference type="EMBL" id="WUUL01000006">
    <property type="protein sequence ID" value="MXQ54273.1"/>
    <property type="molecule type" value="Genomic_DNA"/>
</dbReference>
<dbReference type="GO" id="GO:0019829">
    <property type="term" value="F:ATPase-coupled monoatomic cation transmembrane transporter activity"/>
    <property type="evidence" value="ECO:0007669"/>
    <property type="project" value="InterPro"/>
</dbReference>
<dbReference type="FunFam" id="3.40.50.1000:FF:000020">
    <property type="entry name" value="Probable cation-transporting P-type ATPase"/>
    <property type="match status" value="1"/>
</dbReference>
<organism evidence="17 18">
    <name type="scientific">Shimazuella alba</name>
    <dbReference type="NCBI Taxonomy" id="2690964"/>
    <lineage>
        <taxon>Bacteria</taxon>
        <taxon>Bacillati</taxon>
        <taxon>Bacillota</taxon>
        <taxon>Bacilli</taxon>
        <taxon>Bacillales</taxon>
        <taxon>Thermoactinomycetaceae</taxon>
        <taxon>Shimazuella</taxon>
    </lineage>
</organism>
<dbReference type="InterPro" id="IPR051949">
    <property type="entry name" value="Cation_Transport_ATPase"/>
</dbReference>
<evidence type="ECO:0000256" key="4">
    <source>
        <dbReference type="ARBA" id="ARBA00022475"/>
    </source>
</evidence>
<evidence type="ECO:0000256" key="1">
    <source>
        <dbReference type="ARBA" id="ARBA00004651"/>
    </source>
</evidence>
<dbReference type="InterPro" id="IPR027256">
    <property type="entry name" value="P-typ_ATPase_IB"/>
</dbReference>
<dbReference type="InterPro" id="IPR008250">
    <property type="entry name" value="ATPase_P-typ_transduc_dom_A_sf"/>
</dbReference>
<dbReference type="SUPFAM" id="SSF81653">
    <property type="entry name" value="Calcium ATPase, transduction domain A"/>
    <property type="match status" value="1"/>
</dbReference>
<keyword evidence="17" id="KW-0378">Hydrolase</keyword>
<protein>
    <submittedName>
        <fullName evidence="17">Cadmium-translocating P-type ATPase</fullName>
        <ecNumber evidence="17">3.6.3.3</ecNumber>
    </submittedName>
</protein>
<comment type="caution">
    <text evidence="17">The sequence shown here is derived from an EMBL/GenBank/DDBJ whole genome shotgun (WGS) entry which is preliminary data.</text>
</comment>
<feature type="transmembrane region" description="Helical" evidence="15">
    <location>
        <begin position="586"/>
        <end position="606"/>
    </location>
</feature>
<dbReference type="CDD" id="cd07551">
    <property type="entry name" value="P-type_ATPase_HM_ZosA_PfeT-like"/>
    <property type="match status" value="1"/>
</dbReference>
<dbReference type="SUPFAM" id="SSF81665">
    <property type="entry name" value="Calcium ATPase, transmembrane domain M"/>
    <property type="match status" value="1"/>
</dbReference>
<dbReference type="Gene3D" id="3.40.1110.10">
    <property type="entry name" value="Calcium-transporting ATPase, cytoplasmic domain N"/>
    <property type="match status" value="1"/>
</dbReference>
<dbReference type="SFLD" id="SFLDG00002">
    <property type="entry name" value="C1.7:_P-type_atpase_like"/>
    <property type="match status" value="1"/>
</dbReference>
<dbReference type="Pfam" id="PF00702">
    <property type="entry name" value="Hydrolase"/>
    <property type="match status" value="1"/>
</dbReference>
<feature type="transmembrane region" description="Helical" evidence="15">
    <location>
        <begin position="254"/>
        <end position="273"/>
    </location>
</feature>
<reference evidence="17 18" key="1">
    <citation type="submission" date="2019-12" db="EMBL/GenBank/DDBJ databases">
        <title>Whole-genome analyses of novel actinobacteria.</title>
        <authorList>
            <person name="Sahin N."/>
            <person name="Saygin H."/>
        </authorList>
    </citation>
    <scope>NUCLEOTIDE SEQUENCE [LARGE SCALE GENOMIC DNA]</scope>
    <source>
        <strain evidence="17 18">KC615</strain>
    </source>
</reference>
<dbReference type="PRINTS" id="PR00119">
    <property type="entry name" value="CATATPASE"/>
</dbReference>
<dbReference type="NCBIfam" id="TIGR01494">
    <property type="entry name" value="ATPase_P-type"/>
    <property type="match status" value="1"/>
</dbReference>
<keyword evidence="12 15" id="KW-1133">Transmembrane helix</keyword>
<evidence type="ECO:0000256" key="13">
    <source>
        <dbReference type="ARBA" id="ARBA00023065"/>
    </source>
</evidence>
<evidence type="ECO:0000259" key="16">
    <source>
        <dbReference type="Pfam" id="PF00122"/>
    </source>
</evidence>
<keyword evidence="8 15" id="KW-0547">Nucleotide-binding</keyword>
<keyword evidence="10" id="KW-0460">Magnesium</keyword>
<dbReference type="Pfam" id="PF00122">
    <property type="entry name" value="E1-E2_ATPase"/>
    <property type="match status" value="1"/>
</dbReference>
<dbReference type="InterPro" id="IPR044492">
    <property type="entry name" value="P_typ_ATPase_HD_dom"/>
</dbReference>
<feature type="transmembrane region" description="Helical" evidence="15">
    <location>
        <begin position="285"/>
        <end position="306"/>
    </location>
</feature>
<dbReference type="Gene3D" id="2.70.150.10">
    <property type="entry name" value="Calcium-transporting ATPase, cytoplasmic transduction domain A"/>
    <property type="match status" value="1"/>
</dbReference>
<name>A0A6I4VTD0_9BACL</name>
<dbReference type="EC" id="3.6.3.3" evidence="17"/>
<dbReference type="GO" id="GO:0046872">
    <property type="term" value="F:metal ion binding"/>
    <property type="evidence" value="ECO:0007669"/>
    <property type="project" value="UniProtKB-KW"/>
</dbReference>
<evidence type="ECO:0000256" key="12">
    <source>
        <dbReference type="ARBA" id="ARBA00022989"/>
    </source>
</evidence>
<keyword evidence="11" id="KW-1278">Translocase</keyword>
<dbReference type="InterPro" id="IPR018303">
    <property type="entry name" value="ATPase_P-typ_P_site"/>
</dbReference>
<feature type="transmembrane region" description="Helical" evidence="15">
    <location>
        <begin position="49"/>
        <end position="68"/>
    </location>
</feature>
<accession>A0A6I4VTD0</accession>
<keyword evidence="5" id="KW-0597">Phosphoprotein</keyword>
<evidence type="ECO:0000256" key="14">
    <source>
        <dbReference type="ARBA" id="ARBA00023136"/>
    </source>
</evidence>
<evidence type="ECO:0000256" key="3">
    <source>
        <dbReference type="ARBA" id="ARBA00022448"/>
    </source>
</evidence>
<dbReference type="Gene3D" id="3.40.50.1000">
    <property type="entry name" value="HAD superfamily/HAD-like"/>
    <property type="match status" value="1"/>
</dbReference>
<dbReference type="InterPro" id="IPR036412">
    <property type="entry name" value="HAD-like_sf"/>
</dbReference>
<dbReference type="InterPro" id="IPR001757">
    <property type="entry name" value="P_typ_ATPase"/>
</dbReference>
<dbReference type="PANTHER" id="PTHR43079:SF1">
    <property type="entry name" value="CADMIUM_ZINC-TRANSPORTING ATPASE HMA1, CHLOROPLASTIC-RELATED"/>
    <property type="match status" value="1"/>
</dbReference>
<dbReference type="InterPro" id="IPR059000">
    <property type="entry name" value="ATPase_P-type_domA"/>
</dbReference>
<proteinExistence type="inferred from homology"/>
<keyword evidence="14 15" id="KW-0472">Membrane</keyword>
<keyword evidence="18" id="KW-1185">Reference proteome</keyword>
<dbReference type="FunFam" id="2.70.150.10:FF:000002">
    <property type="entry name" value="Copper-transporting ATPase 1, putative"/>
    <property type="match status" value="1"/>
</dbReference>
<comment type="subcellular location">
    <subcellularLocation>
        <location evidence="1">Cell membrane</location>
        <topology evidence="1">Multi-pass membrane protein</topology>
    </subcellularLocation>
</comment>
<dbReference type="NCBIfam" id="TIGR01525">
    <property type="entry name" value="ATPase-IB_hvy"/>
    <property type="match status" value="1"/>
</dbReference>
<evidence type="ECO:0000313" key="17">
    <source>
        <dbReference type="EMBL" id="MXQ54273.1"/>
    </source>
</evidence>
<evidence type="ECO:0000256" key="2">
    <source>
        <dbReference type="ARBA" id="ARBA00006024"/>
    </source>
</evidence>
<evidence type="ECO:0000256" key="9">
    <source>
        <dbReference type="ARBA" id="ARBA00022840"/>
    </source>
</evidence>
<evidence type="ECO:0000256" key="11">
    <source>
        <dbReference type="ARBA" id="ARBA00022967"/>
    </source>
</evidence>
<keyword evidence="9 15" id="KW-0067">ATP-binding</keyword>
<dbReference type="InterPro" id="IPR023298">
    <property type="entry name" value="ATPase_P-typ_TM_dom_sf"/>
</dbReference>
<evidence type="ECO:0000256" key="5">
    <source>
        <dbReference type="ARBA" id="ARBA00022553"/>
    </source>
</evidence>
<dbReference type="InterPro" id="IPR023214">
    <property type="entry name" value="HAD_sf"/>
</dbReference>
<sequence>MEFVTYQVNKKNNHQIEPNNKNDHYVEFSFAISSGLLTLAAFLLERTSISFAIALYLLAFFIGGYVKAKEGLIELWKEREIGVDLLMMLAAIGAATIGYWLEGALLIFIFSFSGALETYTMARSERDLSKLLSLQPEIATIVYPDGSEAKVPVSQLSVDDVVVVRPGGRIPVDGKVIEGHSDVDQATITGESTPVSKRKDDPVYAGTINSTGSLLIRVTVSNENSLFAKIVKMVDQAREDVPTSQLKMERLERTYAKVILLVTAILLFVPHFVVQWSWSETFYRAMVFLVVASPCALVASIMPAILSAMSNGSRKGILFKNGMQLEVLSEIGAVAFDKTGTLTEGKPKVTDIRLFAGLSESELIQAVASIEWLSEHPIAQAIVAYAEDHDLNRTRPEELQSESGRGVKATYLGVSWRIGKPEWFTLANDIRLETEKLEKLGKTVVVVEQAGIIVGAIALKDTIREDAKFVIQSLHDAGIHTVMLTGDQKRTAEGIAKELNIKEFYSDLMPQDKVEKVKELRQLHGKIAMVGDGVNDAPALSQASMGIAMGAGGSDIALETADMVLMNDNLSHIYTAVKLSKRMKRIILQNLIFAAGVILLLLLSNFTELINLPLGVIGHEGSTILVILNGLRLLR</sequence>
<dbReference type="InterPro" id="IPR023299">
    <property type="entry name" value="ATPase_P-typ_cyto_dom_N"/>
</dbReference>
<feature type="transmembrane region" description="Helical" evidence="15">
    <location>
        <begin position="612"/>
        <end position="634"/>
    </location>
</feature>
<dbReference type="NCBIfam" id="TIGR01512">
    <property type="entry name" value="ATPase-IB2_Cd"/>
    <property type="match status" value="1"/>
</dbReference>
<dbReference type="GO" id="GO:0016887">
    <property type="term" value="F:ATP hydrolysis activity"/>
    <property type="evidence" value="ECO:0007669"/>
    <property type="project" value="InterPro"/>
</dbReference>
<dbReference type="SUPFAM" id="SSF56784">
    <property type="entry name" value="HAD-like"/>
    <property type="match status" value="1"/>
</dbReference>
<evidence type="ECO:0000256" key="15">
    <source>
        <dbReference type="RuleBase" id="RU362081"/>
    </source>
</evidence>
<evidence type="ECO:0000256" key="8">
    <source>
        <dbReference type="ARBA" id="ARBA00022741"/>
    </source>
</evidence>
<dbReference type="SFLD" id="SFLDS00003">
    <property type="entry name" value="Haloacid_Dehalogenase"/>
    <property type="match status" value="1"/>
</dbReference>
<dbReference type="PRINTS" id="PR00120">
    <property type="entry name" value="HATPASE"/>
</dbReference>
<dbReference type="RefSeq" id="WP_160801626.1">
    <property type="nucleotide sequence ID" value="NZ_WUUL01000006.1"/>
</dbReference>
<evidence type="ECO:0000256" key="7">
    <source>
        <dbReference type="ARBA" id="ARBA00022723"/>
    </source>
</evidence>
<dbReference type="SFLD" id="SFLDF00027">
    <property type="entry name" value="p-type_atpase"/>
    <property type="match status" value="1"/>
</dbReference>
<evidence type="ECO:0000256" key="10">
    <source>
        <dbReference type="ARBA" id="ARBA00022842"/>
    </source>
</evidence>
<evidence type="ECO:0000256" key="6">
    <source>
        <dbReference type="ARBA" id="ARBA00022692"/>
    </source>
</evidence>
<feature type="transmembrane region" description="Helical" evidence="15">
    <location>
        <begin position="105"/>
        <end position="122"/>
    </location>
</feature>
<dbReference type="GO" id="GO:0005886">
    <property type="term" value="C:plasma membrane"/>
    <property type="evidence" value="ECO:0007669"/>
    <property type="project" value="UniProtKB-SubCell"/>
</dbReference>
<keyword evidence="3" id="KW-0813">Transport</keyword>
<dbReference type="PANTHER" id="PTHR43079">
    <property type="entry name" value="PROBABLE CADMIUM/ZINC-TRANSPORTING ATPASE HMA1"/>
    <property type="match status" value="1"/>
</dbReference>
<dbReference type="AlphaFoldDB" id="A0A6I4VTD0"/>
<comment type="similarity">
    <text evidence="2 15">Belongs to the cation transport ATPase (P-type) (TC 3.A.3) family. Type IB subfamily.</text>
</comment>